<organism evidence="3 6">
    <name type="scientific">Saccharopolyspora kobensis</name>
    <dbReference type="NCBI Taxonomy" id="146035"/>
    <lineage>
        <taxon>Bacteria</taxon>
        <taxon>Bacillati</taxon>
        <taxon>Actinomycetota</taxon>
        <taxon>Actinomycetes</taxon>
        <taxon>Pseudonocardiales</taxon>
        <taxon>Pseudonocardiaceae</taxon>
        <taxon>Saccharopolyspora</taxon>
    </lineage>
</organism>
<reference evidence="3" key="2">
    <citation type="submission" date="2016-10" db="EMBL/GenBank/DDBJ databases">
        <authorList>
            <person name="de Groot N.N."/>
        </authorList>
    </citation>
    <scope>NUCLEOTIDE SEQUENCE [LARGE SCALE GENOMIC DNA]</scope>
    <source>
        <strain evidence="3">ATCC 20501</strain>
    </source>
</reference>
<dbReference type="AlphaFoldDB" id="A0A1H6CAC2"/>
<dbReference type="InterPro" id="IPR050491">
    <property type="entry name" value="AmpC-like"/>
</dbReference>
<dbReference type="Gene3D" id="3.40.710.10">
    <property type="entry name" value="DD-peptidase/beta-lactamase superfamily"/>
    <property type="match status" value="1"/>
</dbReference>
<reference evidence="5 6" key="1">
    <citation type="submission" date="2016-10" db="EMBL/GenBank/DDBJ databases">
        <authorList>
            <person name="Varghese N."/>
            <person name="Submissions S."/>
        </authorList>
    </citation>
    <scope>NUCLEOTIDE SEQUENCE [LARGE SCALE GENOMIC DNA]</scope>
    <source>
        <strain evidence="6">ATCC 20501</strain>
        <strain evidence="4 5">CGMCC 4.3529</strain>
    </source>
</reference>
<protein>
    <submittedName>
        <fullName evidence="3">CubicO group peptidase, beta-lactamase class C family</fullName>
    </submittedName>
</protein>
<evidence type="ECO:0000313" key="4">
    <source>
        <dbReference type="EMBL" id="SFC32996.1"/>
    </source>
</evidence>
<feature type="domain" description="Beta-lactamase-related" evidence="2">
    <location>
        <begin position="20"/>
        <end position="335"/>
    </location>
</feature>
<keyword evidence="5" id="KW-1185">Reference proteome</keyword>
<evidence type="ECO:0000256" key="1">
    <source>
        <dbReference type="SAM" id="MobiDB-lite"/>
    </source>
</evidence>
<dbReference type="SMR" id="A0A1H6CAC2"/>
<dbReference type="EMBL" id="FOME01000001">
    <property type="protein sequence ID" value="SFC32996.1"/>
    <property type="molecule type" value="Genomic_DNA"/>
</dbReference>
<dbReference type="InterPro" id="IPR001466">
    <property type="entry name" value="Beta-lactam-related"/>
</dbReference>
<dbReference type="Proteomes" id="UP000236729">
    <property type="component" value="Unassembled WGS sequence"/>
</dbReference>
<dbReference type="Pfam" id="PF00144">
    <property type="entry name" value="Beta-lactamase"/>
    <property type="match status" value="1"/>
</dbReference>
<dbReference type="SUPFAM" id="SSF56601">
    <property type="entry name" value="beta-lactamase/transpeptidase-like"/>
    <property type="match status" value="1"/>
</dbReference>
<gene>
    <name evidence="3" type="ORF">SAMN02982929_03247</name>
    <name evidence="4" type="ORF">SAMN05216506_101489</name>
</gene>
<dbReference type="EMBL" id="FNVB01000004">
    <property type="protein sequence ID" value="SEG69575.1"/>
    <property type="molecule type" value="Genomic_DNA"/>
</dbReference>
<dbReference type="InterPro" id="IPR012338">
    <property type="entry name" value="Beta-lactam/transpept-like"/>
</dbReference>
<evidence type="ECO:0000259" key="2">
    <source>
        <dbReference type="Pfam" id="PF00144"/>
    </source>
</evidence>
<evidence type="ECO:0000313" key="5">
    <source>
        <dbReference type="Proteomes" id="UP000199690"/>
    </source>
</evidence>
<dbReference type="Proteomes" id="UP000199690">
    <property type="component" value="Unassembled WGS sequence"/>
</dbReference>
<feature type="region of interest" description="Disordered" evidence="1">
    <location>
        <begin position="344"/>
        <end position="372"/>
    </location>
</feature>
<accession>A0A1H6CAC2</accession>
<evidence type="ECO:0000313" key="3">
    <source>
        <dbReference type="EMBL" id="SEG69575.1"/>
    </source>
</evidence>
<dbReference type="RefSeq" id="WP_093345491.1">
    <property type="nucleotide sequence ID" value="NZ_FNVB01000004.1"/>
</dbReference>
<proteinExistence type="predicted"/>
<evidence type="ECO:0000313" key="6">
    <source>
        <dbReference type="Proteomes" id="UP000236729"/>
    </source>
</evidence>
<dbReference type="PANTHER" id="PTHR46825:SF7">
    <property type="entry name" value="D-ALANYL-D-ALANINE CARBOXYPEPTIDASE"/>
    <property type="match status" value="1"/>
</dbReference>
<dbReference type="PANTHER" id="PTHR46825">
    <property type="entry name" value="D-ALANYL-D-ALANINE-CARBOXYPEPTIDASE/ENDOPEPTIDASE AMPH"/>
    <property type="match status" value="1"/>
</dbReference>
<name>A0A1H6CAC2_9PSEU</name>
<sequence length="372" mass="40206">MTAQPTTALAERLQQAADLVDAPDVVFALSEHGHRTIITTGTAPSDRSRQHLHYEIGSASKTFLGLLLADLAAAGVLDLDTPARECLPTPPGRQRASAEITLRHLITHTSGLPGIPRQPAFYLHLISGGYSNPYAALTRQRLLAAFHRHGSRARPGTRWRYSNFAAAVLAHALTHVTGLAYADLLTHRVLRPMRLRQIRLTPGPPGTDAEGHRRNGTTAAPPIELGAVESAGAVRAAPGDLLTYLEAHLTPESSPLREALCAVRSPHPVSRPRRAPGRSLTWFLDHTAHGPVYFHGGSTFGQIAYLGFQPATRTALVALATRRHDRRNTLINTAHALLTSTPAWKPAGARPLDNDQHCAETGRGQENSPVRE</sequence>
<accession>A0A1I1I9S3</accession>